<dbReference type="GeneID" id="84592930"/>
<sequence length="92" mass="10137">MMAMSHPGQLGWLISVYLEQVYYSTHSFVVDKHQGKKACAPAQWPQTARLQDTAAFNLPQGSDSSDVLAVTQCWSLLHDSHNHTALTAVVIV</sequence>
<organism evidence="1">
    <name type="scientific">Aspergillus niger</name>
    <dbReference type="NCBI Taxonomy" id="5061"/>
    <lineage>
        <taxon>Eukaryota</taxon>
        <taxon>Fungi</taxon>
        <taxon>Dikarya</taxon>
        <taxon>Ascomycota</taxon>
        <taxon>Pezizomycotina</taxon>
        <taxon>Eurotiomycetes</taxon>
        <taxon>Eurotiomycetidae</taxon>
        <taxon>Eurotiales</taxon>
        <taxon>Aspergillaceae</taxon>
        <taxon>Aspergillus</taxon>
        <taxon>Aspergillus subgen. Circumdati</taxon>
    </lineage>
</organism>
<proteinExistence type="predicted"/>
<reference evidence="1" key="1">
    <citation type="submission" date="2025-02" db="EMBL/GenBank/DDBJ databases">
        <authorList>
            <consortium name="NCBI Genome Project"/>
        </authorList>
    </citation>
    <scope>NUCLEOTIDE SEQUENCE</scope>
</reference>
<dbReference type="KEGG" id="ang:An14g02110"/>
<accession>A0AAJ8BR07</accession>
<dbReference type="AlphaFoldDB" id="A0AAJ8BR07"/>
<gene>
    <name evidence="1" type="ORF">An14g02110</name>
</gene>
<evidence type="ECO:0000313" key="1">
    <source>
        <dbReference type="RefSeq" id="XP_059602277.1"/>
    </source>
</evidence>
<dbReference type="VEuPathDB" id="FungiDB:An14g02110"/>
<protein>
    <submittedName>
        <fullName evidence="1">Uncharacterized protein</fullName>
    </submittedName>
</protein>
<reference evidence="1" key="2">
    <citation type="submission" date="2025-08" db="UniProtKB">
        <authorList>
            <consortium name="RefSeq"/>
        </authorList>
    </citation>
    <scope>IDENTIFICATION</scope>
</reference>
<dbReference type="RefSeq" id="XP_059602277.1">
    <property type="nucleotide sequence ID" value="XM_059744107.1"/>
</dbReference>
<name>A0AAJ8BR07_ASPNG</name>